<name>A0A4R0R4C1_9APHY</name>
<accession>A0A4R0R4C1</accession>
<organism evidence="1 2">
    <name type="scientific">Steccherinum ochraceum</name>
    <dbReference type="NCBI Taxonomy" id="92696"/>
    <lineage>
        <taxon>Eukaryota</taxon>
        <taxon>Fungi</taxon>
        <taxon>Dikarya</taxon>
        <taxon>Basidiomycota</taxon>
        <taxon>Agaricomycotina</taxon>
        <taxon>Agaricomycetes</taxon>
        <taxon>Polyporales</taxon>
        <taxon>Steccherinaceae</taxon>
        <taxon>Steccherinum</taxon>
    </lineage>
</organism>
<dbReference type="EMBL" id="RWJN01000513">
    <property type="protein sequence ID" value="TCD61036.1"/>
    <property type="molecule type" value="Genomic_DNA"/>
</dbReference>
<protein>
    <submittedName>
        <fullName evidence="1">Uncharacterized protein</fullName>
    </submittedName>
</protein>
<evidence type="ECO:0000313" key="1">
    <source>
        <dbReference type="EMBL" id="TCD61036.1"/>
    </source>
</evidence>
<dbReference type="Proteomes" id="UP000292702">
    <property type="component" value="Unassembled WGS sequence"/>
</dbReference>
<proteinExistence type="predicted"/>
<gene>
    <name evidence="1" type="ORF">EIP91_009140</name>
</gene>
<dbReference type="AlphaFoldDB" id="A0A4R0R4C1"/>
<comment type="caution">
    <text evidence="1">The sequence shown here is derived from an EMBL/GenBank/DDBJ whole genome shotgun (WGS) entry which is preliminary data.</text>
</comment>
<sequence length="587" mass="65651">MDLEALEGASQLAEDIRYASKVNQRFVPKDSEVMRDLVIANVDTVVDNCHRLMDACVRAVRQLGSTRNACSIMNWVPDEILEQIIWETMDPALGSKSIVQLCTVSKQWHEVSLGTRRLWSCIVVDPTTPLVGIQTLLSRAGSYPLSVVVRTSETYMDDSRKSDLHAKLKLVFEHLPSIRDLDIVVCKEAAKFMQKISSAPATQLRSLAVTVDGHVTGDPLQLFNLKTGNAALTSLRFTGPLPMHKPLTRFAVPTVTVLALIGDDIANLYLKPAHLASALCAMPLLAQLDLWHVRTTLRDTAKATRGPTDIVLRHLKRAMLGRSGDFVPWFFEHVRFPSSARISLDIGEDRWKLASYGQTVTRFLETRRMKEDRTNGRLIRQPYAAMFLIKQGIYYASFHLVLSVGKTGGGEIEIITPAYLDEIDTLWSALPLAEVTVFSLRPGNAPLSVWTTYPYHLARLASRLVAVETLWISWPPEWLYHMDLLLRATPNIIAAQGGVNFFPYLSSVIFHAIQLGPVTLPLTAGNSSDGPTEPAQSRSVRRVDILKPTMYSWWVARGRDLSFALVDCAMTEEDRMCLALFFDSLRH</sequence>
<evidence type="ECO:0000313" key="2">
    <source>
        <dbReference type="Proteomes" id="UP000292702"/>
    </source>
</evidence>
<reference evidence="1 2" key="1">
    <citation type="submission" date="2018-11" db="EMBL/GenBank/DDBJ databases">
        <title>Genome assembly of Steccherinum ochraceum LE-BIN_3174, the white-rot fungus of the Steccherinaceae family (The Residual Polyporoid clade, Polyporales, Basidiomycota).</title>
        <authorList>
            <person name="Fedorova T.V."/>
            <person name="Glazunova O.A."/>
            <person name="Landesman E.O."/>
            <person name="Moiseenko K.V."/>
            <person name="Psurtseva N.V."/>
            <person name="Savinova O.S."/>
            <person name="Shakhova N.V."/>
            <person name="Tyazhelova T.V."/>
            <person name="Vasina D.V."/>
        </authorList>
    </citation>
    <scope>NUCLEOTIDE SEQUENCE [LARGE SCALE GENOMIC DNA]</scope>
    <source>
        <strain evidence="1 2">LE-BIN_3174</strain>
    </source>
</reference>
<dbReference type="STRING" id="92696.A0A4R0R4C1"/>
<keyword evidence="2" id="KW-1185">Reference proteome</keyword>